<proteinExistence type="predicted"/>
<organism evidence="2">
    <name type="scientific">Micromonas pusilla</name>
    <name type="common">Picoplanktonic green alga</name>
    <name type="synonym">Chromulina pusilla</name>
    <dbReference type="NCBI Taxonomy" id="38833"/>
    <lineage>
        <taxon>Eukaryota</taxon>
        <taxon>Viridiplantae</taxon>
        <taxon>Chlorophyta</taxon>
        <taxon>Mamiellophyceae</taxon>
        <taxon>Mamiellales</taxon>
        <taxon>Mamiellaceae</taxon>
        <taxon>Micromonas</taxon>
    </lineage>
</organism>
<gene>
    <name evidence="2" type="ORF">MSP1401_LOCUS10128</name>
</gene>
<evidence type="ECO:0000313" key="2">
    <source>
        <dbReference type="EMBL" id="CAD8447561.1"/>
    </source>
</evidence>
<feature type="compositionally biased region" description="Basic and acidic residues" evidence="1">
    <location>
        <begin position="99"/>
        <end position="111"/>
    </location>
</feature>
<feature type="compositionally biased region" description="Basic and acidic residues" evidence="1">
    <location>
        <begin position="272"/>
        <end position="292"/>
    </location>
</feature>
<reference evidence="2" key="1">
    <citation type="submission" date="2021-01" db="EMBL/GenBank/DDBJ databases">
        <authorList>
            <person name="Corre E."/>
            <person name="Pelletier E."/>
            <person name="Niang G."/>
            <person name="Scheremetjew M."/>
            <person name="Finn R."/>
            <person name="Kale V."/>
            <person name="Holt S."/>
            <person name="Cochrane G."/>
            <person name="Meng A."/>
            <person name="Brown T."/>
            <person name="Cohen L."/>
        </authorList>
    </citation>
    <scope>NUCLEOTIDE SEQUENCE</scope>
    <source>
        <strain evidence="2">CCAC1681</strain>
    </source>
</reference>
<dbReference type="AlphaFoldDB" id="A0A7S0DC13"/>
<sequence>MADYTGSSMAALAARHAQLGKSVEQENVMDARVNFSQPVPDVEPHERRPLVRQATGAPGEAGSNRHSMKYAVGGLEESSYEVDNSDDIPKRSKATPPKDFGHPRGLAEDPVRPGCYSNFGKGGVRHYRKRGSTTSQTLDNHLMCTDGGLAPTAGPVRYGHQTTGLGSISPEGPNQRRVPYLNQRKENFIGCLAPLPPEEVRTKYPPGYRPPADAPWANHFEDAKYSWTNHNDVFGPGGERRHVIPEDPAKDPKDTSHLFRNPDSPPAPPGKYRSEKPYKAPGEFSERLSPRDRSKKPSWGWNPKPDRGETQESIPDIIGTHQNHTAGKMHRKKHVEPDLDEREYYGASSARMQAVRPVKKQIEPDWKVRNTFETVGLTPQILNPGMDMRRNEDPRFLKEEQRRQWHQEQYSKPQPHAGAMPAPPVYQTIRRKTYEGERNVHHQDSFATVGLTPEMMGIPREYQAGAPKAGKAPVPVNRSAGAPSDLVQERRVGKKVTQYGIDQRSKNTFDSVGVSMTFMKDGEPMGEPVKDPRTRDTRKYYPF</sequence>
<feature type="region of interest" description="Disordered" evidence="1">
    <location>
        <begin position="231"/>
        <end position="315"/>
    </location>
</feature>
<feature type="compositionally biased region" description="Basic and acidic residues" evidence="1">
    <location>
        <begin position="520"/>
        <end position="543"/>
    </location>
</feature>
<evidence type="ECO:0000256" key="1">
    <source>
        <dbReference type="SAM" id="MobiDB-lite"/>
    </source>
</evidence>
<feature type="region of interest" description="Disordered" evidence="1">
    <location>
        <begin position="518"/>
        <end position="543"/>
    </location>
</feature>
<feature type="region of interest" description="Disordered" evidence="1">
    <location>
        <begin position="23"/>
        <end position="113"/>
    </location>
</feature>
<name>A0A7S0DC13_MICPS</name>
<dbReference type="EMBL" id="HBEN01012186">
    <property type="protein sequence ID" value="CAD8447561.1"/>
    <property type="molecule type" value="Transcribed_RNA"/>
</dbReference>
<protein>
    <submittedName>
        <fullName evidence="2">Uncharacterized protein</fullName>
    </submittedName>
</protein>
<accession>A0A7S0DC13</accession>
<feature type="compositionally biased region" description="Basic and acidic residues" evidence="1">
    <location>
        <begin position="238"/>
        <end position="257"/>
    </location>
</feature>